<gene>
    <name evidence="4" type="ORF">PoB_005112900</name>
</gene>
<keyword evidence="5" id="KW-1185">Reference proteome</keyword>
<dbReference type="PANTHER" id="PTHR36902">
    <property type="entry name" value="ENRICHED IN SURFACE-LABELED PROTEOME PROTEIN 9"/>
    <property type="match status" value="1"/>
</dbReference>
<reference evidence="4 5" key="1">
    <citation type="journal article" date="2021" name="Elife">
        <title>Chloroplast acquisition without the gene transfer in kleptoplastic sea slugs, Plakobranchus ocellatus.</title>
        <authorList>
            <person name="Maeda T."/>
            <person name="Takahashi S."/>
            <person name="Yoshida T."/>
            <person name="Shimamura S."/>
            <person name="Takaki Y."/>
            <person name="Nagai Y."/>
            <person name="Toyoda A."/>
            <person name="Suzuki Y."/>
            <person name="Arimoto A."/>
            <person name="Ishii H."/>
            <person name="Satoh N."/>
            <person name="Nishiyama T."/>
            <person name="Hasebe M."/>
            <person name="Maruyama T."/>
            <person name="Minagawa J."/>
            <person name="Obokata J."/>
            <person name="Shigenobu S."/>
        </authorList>
    </citation>
    <scope>NUCLEOTIDE SEQUENCE [LARGE SCALE GENOMIC DNA]</scope>
</reference>
<accession>A0AAV4C0G7</accession>
<proteinExistence type="predicted"/>
<feature type="transmembrane region" description="Helical" evidence="1">
    <location>
        <begin position="628"/>
        <end position="652"/>
    </location>
</feature>
<keyword evidence="1" id="KW-1133">Transmembrane helix</keyword>
<name>A0AAV4C0G7_9GAST</name>
<protein>
    <submittedName>
        <fullName evidence="4">EF-hand domain-containing protein d1</fullName>
    </submittedName>
</protein>
<evidence type="ECO:0000313" key="4">
    <source>
        <dbReference type="EMBL" id="GFO24624.1"/>
    </source>
</evidence>
<evidence type="ECO:0000313" key="5">
    <source>
        <dbReference type="Proteomes" id="UP000735302"/>
    </source>
</evidence>
<sequence length="655" mass="75133">MIETLRRYSGLVHRCRGLVDFILSAMMRVQPKLSVVLLPLFLLVLKTSLGDEADDVREVCGTINHSGVDYKSEFNFEDAFTAKVEAVLPEFGLVASTTMTYYKSAKTLKMDVENIKTKSQKFYDFENRQTLSYEFNDPNKRGECKVGDIMPSEQGFMLLPQVKEGTIPEVSDMFRLSGPSGFDNEKIALKKAGTRNFRAQSCQIYTSCQKVISWDGAFVVAKVTHLISTTSFMRHQKGTVPLQVKFDGKYLNGFQKGKRLVHTFNIYHYTTDFDPGYFHTPEGIVCPNRKAPTNFPEQPKYIQYGQEIHYPDKNRKMETVRTTYDKDFNFVSEMKLNPDSDDREMYRLDDFDTGVSYTVNRGGDRCVTTSISKASKINDFMKADDGKIQMMTPEEFFLNSGVEYHYNGQKHFRGLKTDSWIGKDPKNGHVYEWYFTANIQETSNDYAVINKNGNYRIPYKRLIWVDDSPNAQVTYFYDVDLTMPHLFHRLHSCFENNFKYVRLYVPGMVRDMVEKDLTIVKRRVMRTLYQTLKVSWIRISGLEVEFIEKKGYVTFYLLGRQKNSEDVETTNSGPTLDEAYETLKNTIKDGSLRLSIGNDEIYVSTQPILEEQDFSHGHRSAPGYSSGALAGLGIGMLVLGIIGGSAGGYWFFFKR</sequence>
<dbReference type="AlphaFoldDB" id="A0AAV4C0G7"/>
<dbReference type="EMBL" id="BLXT01005617">
    <property type="protein sequence ID" value="GFO24624.1"/>
    <property type="molecule type" value="Genomic_DNA"/>
</dbReference>
<evidence type="ECO:0000259" key="2">
    <source>
        <dbReference type="Pfam" id="PF25898"/>
    </source>
</evidence>
<keyword evidence="1" id="KW-0472">Membrane</keyword>
<dbReference type="InterPro" id="IPR058265">
    <property type="entry name" value="DUF7959"/>
</dbReference>
<evidence type="ECO:0000256" key="1">
    <source>
        <dbReference type="SAM" id="Phobius"/>
    </source>
</evidence>
<feature type="domain" description="DUF7959" evidence="3">
    <location>
        <begin position="508"/>
        <end position="599"/>
    </location>
</feature>
<organism evidence="4 5">
    <name type="scientific">Plakobranchus ocellatus</name>
    <dbReference type="NCBI Taxonomy" id="259542"/>
    <lineage>
        <taxon>Eukaryota</taxon>
        <taxon>Metazoa</taxon>
        <taxon>Spiralia</taxon>
        <taxon>Lophotrochozoa</taxon>
        <taxon>Mollusca</taxon>
        <taxon>Gastropoda</taxon>
        <taxon>Heterobranchia</taxon>
        <taxon>Euthyneura</taxon>
        <taxon>Panpulmonata</taxon>
        <taxon>Sacoglossa</taxon>
        <taxon>Placobranchoidea</taxon>
        <taxon>Plakobranchidae</taxon>
        <taxon>Plakobranchus</taxon>
    </lineage>
</organism>
<dbReference type="InterPro" id="IPR058831">
    <property type="entry name" value="LolA-like_dom_2nd"/>
</dbReference>
<dbReference type="Proteomes" id="UP000735302">
    <property type="component" value="Unassembled WGS sequence"/>
</dbReference>
<keyword evidence="1" id="KW-0812">Transmembrane</keyword>
<dbReference type="PANTHER" id="PTHR36902:SF1">
    <property type="entry name" value="ENRICHED IN SURFACE-LABELED PROTEOME PROTEIN 9"/>
    <property type="match status" value="1"/>
</dbReference>
<dbReference type="Pfam" id="PF25898">
    <property type="entry name" value="LolA_2nd_metazoa"/>
    <property type="match status" value="1"/>
</dbReference>
<feature type="domain" description="LolA-like" evidence="2">
    <location>
        <begin position="281"/>
        <end position="486"/>
    </location>
</feature>
<evidence type="ECO:0000259" key="3">
    <source>
        <dbReference type="Pfam" id="PF25899"/>
    </source>
</evidence>
<dbReference type="Pfam" id="PF25899">
    <property type="entry name" value="DUF7959"/>
    <property type="match status" value="1"/>
</dbReference>
<comment type="caution">
    <text evidence="4">The sequence shown here is derived from an EMBL/GenBank/DDBJ whole genome shotgun (WGS) entry which is preliminary data.</text>
</comment>